<dbReference type="InterPro" id="IPR047347">
    <property type="entry name" value="YvaQ-like_sensor"/>
</dbReference>
<organism evidence="6 7">
    <name type="scientific">Vreelandella malpeensis</name>
    <dbReference type="NCBI Taxonomy" id="1172368"/>
    <lineage>
        <taxon>Bacteria</taxon>
        <taxon>Pseudomonadati</taxon>
        <taxon>Pseudomonadota</taxon>
        <taxon>Gammaproteobacteria</taxon>
        <taxon>Oceanospirillales</taxon>
        <taxon>Halomonadaceae</taxon>
        <taxon>Vreelandella</taxon>
    </lineage>
</organism>
<dbReference type="Pfam" id="PF12729">
    <property type="entry name" value="4HB_MCP_1"/>
    <property type="match status" value="1"/>
</dbReference>
<evidence type="ECO:0000313" key="6">
    <source>
        <dbReference type="EMBL" id="MCB8890412.1"/>
    </source>
</evidence>
<evidence type="ECO:0000256" key="2">
    <source>
        <dbReference type="ARBA" id="ARBA00023224"/>
    </source>
</evidence>
<keyword evidence="7" id="KW-1185">Reference proteome</keyword>
<dbReference type="Proteomes" id="UP001319882">
    <property type="component" value="Unassembled WGS sequence"/>
</dbReference>
<dbReference type="InterPro" id="IPR051310">
    <property type="entry name" value="MCP_chemotaxis"/>
</dbReference>
<evidence type="ECO:0000256" key="3">
    <source>
        <dbReference type="ARBA" id="ARBA00029447"/>
    </source>
</evidence>
<dbReference type="CDD" id="cd19411">
    <property type="entry name" value="MCP2201-like_sensor"/>
    <property type="match status" value="1"/>
</dbReference>
<sequence length="560" mass="59837">MPSQRNLKIATRLTIAFTTLLLCLAALTAIGIYQVNQISRDLTEINDVNAVKQRYAINWRGSVHDRAIALRDIVITTTDERYRVLDAEMQRLQGDYRAADQAMTAITREVPGPEQEARFLDDIAEQRTLTLELTEAVVAARLAGDIGGAQALLIERAGPAYAEWLSRINRFIDLQEQLNNTATAHARDAASGFQHLMLGLTLAALLLGGFMAYGLSRQLLRELGAEPFEVQAFASAIGDGNLAAAEGRNPANAKGIMASQLAMAERLQETVLKVRASAEAVASNSEQIAEGNGNLASRTEQQSSALAQTASAMEQLSGTVTLNAENAERASHEATKASATASHGGKAVREMTATMNELDQSSQEIAGIISTIDAIAFQTNILALNASVEAARAGEHGRGFAVVASEVRNLAQRSADAAREISELITKNLERVKHGNERADVASRSTDEIIQAIERVNVIMNEISSASAEQSAGVHEINQAVSEMDQMTQDNAHLVNESASAANTLRHNAQQLIQAMQTFKLPASSAMAPTSARSLAGDDAKAYGPRAAIAGPSTPAWESF</sequence>
<dbReference type="InterPro" id="IPR024478">
    <property type="entry name" value="HlyB_4HB_MCP"/>
</dbReference>
<dbReference type="PANTHER" id="PTHR43531:SF14">
    <property type="entry name" value="METHYL-ACCEPTING CHEMOTAXIS PROTEIN I-RELATED"/>
    <property type="match status" value="1"/>
</dbReference>
<dbReference type="InterPro" id="IPR004090">
    <property type="entry name" value="Chemotax_Me-accpt_rcpt"/>
</dbReference>
<dbReference type="SMART" id="SM00283">
    <property type="entry name" value="MA"/>
    <property type="match status" value="1"/>
</dbReference>
<dbReference type="SUPFAM" id="SSF58104">
    <property type="entry name" value="Methyl-accepting chemotaxis protein (MCP) signaling domain"/>
    <property type="match status" value="1"/>
</dbReference>
<dbReference type="InterPro" id="IPR004089">
    <property type="entry name" value="MCPsignal_dom"/>
</dbReference>
<dbReference type="PROSITE" id="PS50111">
    <property type="entry name" value="CHEMOTAXIS_TRANSDUC_2"/>
    <property type="match status" value="1"/>
</dbReference>
<evidence type="ECO:0000256" key="1">
    <source>
        <dbReference type="ARBA" id="ARBA00022481"/>
    </source>
</evidence>
<dbReference type="Gene3D" id="1.10.287.950">
    <property type="entry name" value="Methyl-accepting chemotaxis protein"/>
    <property type="match status" value="1"/>
</dbReference>
<evidence type="ECO:0000259" key="5">
    <source>
        <dbReference type="PROSITE" id="PS50111"/>
    </source>
</evidence>
<gene>
    <name evidence="6" type="ORF">GEV37_14950</name>
</gene>
<protein>
    <submittedName>
        <fullName evidence="6">MCP four helix bundle domain-containing protein</fullName>
    </submittedName>
</protein>
<comment type="caution">
    <text evidence="6">The sequence shown here is derived from an EMBL/GenBank/DDBJ whole genome shotgun (WGS) entry which is preliminary data.</text>
</comment>
<dbReference type="Pfam" id="PF00015">
    <property type="entry name" value="MCPsignal"/>
    <property type="match status" value="1"/>
</dbReference>
<dbReference type="RefSeq" id="WP_227391085.1">
    <property type="nucleotide sequence ID" value="NZ_JBHSCJ010000009.1"/>
</dbReference>
<reference evidence="6 7" key="1">
    <citation type="journal article" date="2021" name="Sci. Rep.">
        <title>Genome analysis of a halophilic bacterium Halomonas malpeensis YU-PRIM-29(T) reveals its exopolysaccharide and pigment producing capabilities.</title>
        <authorList>
            <person name="Athmika"/>
            <person name="Ghate S.D."/>
            <person name="Arun A.B."/>
            <person name="Rao S.S."/>
            <person name="Kumar S.T.A."/>
            <person name="Kandiyil M.K."/>
            <person name="Saptami K."/>
            <person name="Rekha P.D."/>
        </authorList>
    </citation>
    <scope>NUCLEOTIDE SEQUENCE [LARGE SCALE GENOMIC DNA]</scope>
    <source>
        <strain evidence="7">prim 29</strain>
    </source>
</reference>
<feature type="domain" description="Methyl-accepting transducer" evidence="5">
    <location>
        <begin position="277"/>
        <end position="506"/>
    </location>
</feature>
<name>A0ABS8DVR1_9GAMM</name>
<dbReference type="PANTHER" id="PTHR43531">
    <property type="entry name" value="PROTEIN ICFG"/>
    <property type="match status" value="1"/>
</dbReference>
<comment type="similarity">
    <text evidence="3">Belongs to the methyl-accepting chemotaxis (MCP) protein family.</text>
</comment>
<accession>A0ABS8DVR1</accession>
<proteinExistence type="inferred from homology"/>
<evidence type="ECO:0000256" key="4">
    <source>
        <dbReference type="PROSITE-ProRule" id="PRU00284"/>
    </source>
</evidence>
<dbReference type="CDD" id="cd11386">
    <property type="entry name" value="MCP_signal"/>
    <property type="match status" value="1"/>
</dbReference>
<keyword evidence="1" id="KW-0488">Methylation</keyword>
<evidence type="ECO:0000313" key="7">
    <source>
        <dbReference type="Proteomes" id="UP001319882"/>
    </source>
</evidence>
<keyword evidence="2 4" id="KW-0807">Transducer</keyword>
<dbReference type="EMBL" id="WHVL01000007">
    <property type="protein sequence ID" value="MCB8890412.1"/>
    <property type="molecule type" value="Genomic_DNA"/>
</dbReference>
<dbReference type="PRINTS" id="PR00260">
    <property type="entry name" value="CHEMTRNSDUCR"/>
</dbReference>